<evidence type="ECO:0000256" key="6">
    <source>
        <dbReference type="ARBA" id="ARBA00023163"/>
    </source>
</evidence>
<gene>
    <name evidence="9" type="ordered locus">Ethha_2182</name>
</gene>
<evidence type="ECO:0000313" key="10">
    <source>
        <dbReference type="Proteomes" id="UP000001551"/>
    </source>
</evidence>
<keyword evidence="7" id="KW-0479">Metal-binding</keyword>
<evidence type="ECO:0000313" key="9">
    <source>
        <dbReference type="EMBL" id="ADU27699.1"/>
    </source>
</evidence>
<keyword evidence="2" id="KW-0678">Repressor</keyword>
<keyword evidence="8" id="KW-0408">Iron</keyword>
<evidence type="ECO:0000256" key="8">
    <source>
        <dbReference type="PIRSR" id="PIRSR602481-2"/>
    </source>
</evidence>
<dbReference type="InterPro" id="IPR036388">
    <property type="entry name" value="WH-like_DNA-bd_sf"/>
</dbReference>
<feature type="binding site" evidence="7">
    <location>
        <position position="100"/>
    </location>
    <ligand>
        <name>Zn(2+)</name>
        <dbReference type="ChEBI" id="CHEBI:29105"/>
    </ligand>
</feature>
<dbReference type="InterPro" id="IPR043135">
    <property type="entry name" value="Fur_C"/>
</dbReference>
<keyword evidence="4" id="KW-0805">Transcription regulation</keyword>
<dbReference type="GO" id="GO:0045892">
    <property type="term" value="P:negative regulation of DNA-templated transcription"/>
    <property type="evidence" value="ECO:0007669"/>
    <property type="project" value="TreeGrafter"/>
</dbReference>
<dbReference type="Gene3D" id="1.10.10.10">
    <property type="entry name" value="Winged helix-like DNA-binding domain superfamily/Winged helix DNA-binding domain"/>
    <property type="match status" value="1"/>
</dbReference>
<comment type="cofactor">
    <cofactor evidence="8">
        <name>Mn(2+)</name>
        <dbReference type="ChEBI" id="CHEBI:29035"/>
    </cofactor>
    <cofactor evidence="8">
        <name>Fe(2+)</name>
        <dbReference type="ChEBI" id="CHEBI:29033"/>
    </cofactor>
    <text evidence="8">Binds 1 Mn(2+) or Fe(2+) ion per subunit.</text>
</comment>
<feature type="binding site" evidence="8">
    <location>
        <position position="91"/>
    </location>
    <ligand>
        <name>Fe cation</name>
        <dbReference type="ChEBI" id="CHEBI:24875"/>
    </ligand>
</feature>
<keyword evidence="3 7" id="KW-0862">Zinc</keyword>
<dbReference type="Proteomes" id="UP000001551">
    <property type="component" value="Chromosome"/>
</dbReference>
<dbReference type="PANTHER" id="PTHR33202">
    <property type="entry name" value="ZINC UPTAKE REGULATION PROTEIN"/>
    <property type="match status" value="1"/>
</dbReference>
<dbReference type="Gene3D" id="3.30.1490.190">
    <property type="match status" value="1"/>
</dbReference>
<accession>E6U419</accession>
<comment type="cofactor">
    <cofactor evidence="7">
        <name>Zn(2+)</name>
        <dbReference type="ChEBI" id="CHEBI:29105"/>
    </cofactor>
    <text evidence="7">Binds 1 zinc ion per subunit.</text>
</comment>
<keyword evidence="6" id="KW-0804">Transcription</keyword>
<organism evidence="9 10">
    <name type="scientific">Ethanoligenens harbinense (strain DSM 18485 / JCM 12961 / CGMCC 1.5033 / YUAN-3)</name>
    <dbReference type="NCBI Taxonomy" id="663278"/>
    <lineage>
        <taxon>Bacteria</taxon>
        <taxon>Bacillati</taxon>
        <taxon>Bacillota</taxon>
        <taxon>Clostridia</taxon>
        <taxon>Eubacteriales</taxon>
        <taxon>Oscillospiraceae</taxon>
        <taxon>Ethanoligenens</taxon>
    </lineage>
</organism>
<protein>
    <submittedName>
        <fullName evidence="9">Ferric uptake regulator, Fur family</fullName>
    </submittedName>
</protein>
<dbReference type="PANTHER" id="PTHR33202:SF7">
    <property type="entry name" value="FERRIC UPTAKE REGULATION PROTEIN"/>
    <property type="match status" value="1"/>
</dbReference>
<feature type="binding site" evidence="7">
    <location>
        <position position="137"/>
    </location>
    <ligand>
        <name>Zn(2+)</name>
        <dbReference type="ChEBI" id="CHEBI:29105"/>
    </ligand>
</feature>
<dbReference type="Pfam" id="PF01475">
    <property type="entry name" value="FUR"/>
    <property type="match status" value="1"/>
</dbReference>
<evidence type="ECO:0000256" key="2">
    <source>
        <dbReference type="ARBA" id="ARBA00022491"/>
    </source>
</evidence>
<comment type="similarity">
    <text evidence="1">Belongs to the Fur family.</text>
</comment>
<evidence type="ECO:0000256" key="7">
    <source>
        <dbReference type="PIRSR" id="PIRSR602481-1"/>
    </source>
</evidence>
<name>E6U419_ETHHY</name>
<dbReference type="STRING" id="663278.Ethha_2182"/>
<dbReference type="GO" id="GO:0008270">
    <property type="term" value="F:zinc ion binding"/>
    <property type="evidence" value="ECO:0007669"/>
    <property type="project" value="TreeGrafter"/>
</dbReference>
<dbReference type="CDD" id="cd07153">
    <property type="entry name" value="Fur_like"/>
    <property type="match status" value="1"/>
</dbReference>
<dbReference type="GO" id="GO:0003700">
    <property type="term" value="F:DNA-binding transcription factor activity"/>
    <property type="evidence" value="ECO:0007669"/>
    <property type="project" value="InterPro"/>
</dbReference>
<evidence type="ECO:0000256" key="5">
    <source>
        <dbReference type="ARBA" id="ARBA00023125"/>
    </source>
</evidence>
<feature type="binding site" evidence="8">
    <location>
        <position position="129"/>
    </location>
    <ligand>
        <name>Fe cation</name>
        <dbReference type="ChEBI" id="CHEBI:24875"/>
    </ligand>
</feature>
<evidence type="ECO:0000256" key="1">
    <source>
        <dbReference type="ARBA" id="ARBA00007957"/>
    </source>
</evidence>
<sequence>MAEQDNRYRERLLESGLKVTRQRLALLAAISQSETPLTAEELFMRLRRDFATLSLSTVYRALDTLCEKKMVSRSVLMDGGRAMFEIAPETHGHNLICTVCHKIVPIQGCPLRDYEDSLARSTGYVISGHKLEVYGVCPQCQSKSHAV</sequence>
<keyword evidence="5" id="KW-0238">DNA-binding</keyword>
<feature type="binding site" evidence="7">
    <location>
        <position position="97"/>
    </location>
    <ligand>
        <name>Zn(2+)</name>
        <dbReference type="ChEBI" id="CHEBI:29105"/>
    </ligand>
</feature>
<dbReference type="RefSeq" id="WP_013486047.1">
    <property type="nucleotide sequence ID" value="NC_014828.1"/>
</dbReference>
<feature type="binding site" evidence="7">
    <location>
        <position position="140"/>
    </location>
    <ligand>
        <name>Zn(2+)</name>
        <dbReference type="ChEBI" id="CHEBI:29105"/>
    </ligand>
</feature>
<evidence type="ECO:0000256" key="3">
    <source>
        <dbReference type="ARBA" id="ARBA00022833"/>
    </source>
</evidence>
<reference evidence="9 10" key="1">
    <citation type="submission" date="2010-12" db="EMBL/GenBank/DDBJ databases">
        <title>Complete sequence of Ethanoligenens harbinense YUAN-3.</title>
        <authorList>
            <person name="Lucas S."/>
            <person name="Copeland A."/>
            <person name="Lapidus A."/>
            <person name="Cheng J.-F."/>
            <person name="Bruce D."/>
            <person name="Goodwin L."/>
            <person name="Pitluck S."/>
            <person name="Chertkov O."/>
            <person name="Misra M."/>
            <person name="Detter J.C."/>
            <person name="Han C."/>
            <person name="Tapia R."/>
            <person name="Land M."/>
            <person name="Hauser L."/>
            <person name="Jeffries C."/>
            <person name="Kyrpides N."/>
            <person name="Ivanova N."/>
            <person name="Mikhailova N."/>
            <person name="Wang A."/>
            <person name="Mouttaki H."/>
            <person name="He Z."/>
            <person name="Zhou J."/>
            <person name="Hemme C.L."/>
            <person name="Woyke T."/>
        </authorList>
    </citation>
    <scope>NUCLEOTIDE SEQUENCE [LARGE SCALE GENOMIC DNA]</scope>
    <source>
        <strain evidence="10">DSM 18485 / JCM 12961 / CGMCC 1.5033 / YUAN-3</strain>
    </source>
</reference>
<dbReference type="GO" id="GO:1900376">
    <property type="term" value="P:regulation of secondary metabolite biosynthetic process"/>
    <property type="evidence" value="ECO:0007669"/>
    <property type="project" value="TreeGrafter"/>
</dbReference>
<dbReference type="InterPro" id="IPR002481">
    <property type="entry name" value="FUR"/>
</dbReference>
<dbReference type="SUPFAM" id="SSF46785">
    <property type="entry name" value="Winged helix' DNA-binding domain"/>
    <property type="match status" value="1"/>
</dbReference>
<dbReference type="EMBL" id="CP002400">
    <property type="protein sequence ID" value="ADU27699.1"/>
    <property type="molecule type" value="Genomic_DNA"/>
</dbReference>
<dbReference type="InterPro" id="IPR036390">
    <property type="entry name" value="WH_DNA-bd_sf"/>
</dbReference>
<dbReference type="KEGG" id="eha:Ethha_2182"/>
<proteinExistence type="inferred from homology"/>
<dbReference type="AlphaFoldDB" id="E6U419"/>
<evidence type="ECO:0000256" key="4">
    <source>
        <dbReference type="ARBA" id="ARBA00023015"/>
    </source>
</evidence>
<dbReference type="HOGENOM" id="CLU_096072_5_1_9"/>
<keyword evidence="10" id="KW-1185">Reference proteome</keyword>
<dbReference type="GO" id="GO:0000976">
    <property type="term" value="F:transcription cis-regulatory region binding"/>
    <property type="evidence" value="ECO:0007669"/>
    <property type="project" value="TreeGrafter"/>
</dbReference>
<dbReference type="eggNOG" id="COG0735">
    <property type="taxonomic scope" value="Bacteria"/>
</dbReference>